<dbReference type="Proteomes" id="UP000030700">
    <property type="component" value="Unassembled WGS sequence"/>
</dbReference>
<dbReference type="Gene3D" id="3.30.1330.30">
    <property type="match status" value="1"/>
</dbReference>
<evidence type="ECO:0000313" key="7">
    <source>
        <dbReference type="Proteomes" id="UP000030700"/>
    </source>
</evidence>
<dbReference type="CDD" id="cd18095">
    <property type="entry name" value="SpoU-like_rRNA-MTase"/>
    <property type="match status" value="1"/>
</dbReference>
<feature type="domain" description="tRNA/rRNA methyltransferase SpoU type" evidence="4">
    <location>
        <begin position="115"/>
        <end position="256"/>
    </location>
</feature>
<dbReference type="SUPFAM" id="SSF55315">
    <property type="entry name" value="L30e-like"/>
    <property type="match status" value="1"/>
</dbReference>
<dbReference type="Pfam" id="PF00588">
    <property type="entry name" value="SpoU_methylase"/>
    <property type="match status" value="1"/>
</dbReference>
<dbReference type="InterPro" id="IPR001537">
    <property type="entry name" value="SpoU_MeTrfase"/>
</dbReference>
<evidence type="ECO:0000259" key="5">
    <source>
        <dbReference type="Pfam" id="PF22435"/>
    </source>
</evidence>
<evidence type="ECO:0000259" key="4">
    <source>
        <dbReference type="Pfam" id="PF00588"/>
    </source>
</evidence>
<dbReference type="GO" id="GO:0003723">
    <property type="term" value="F:RNA binding"/>
    <property type="evidence" value="ECO:0007669"/>
    <property type="project" value="InterPro"/>
</dbReference>
<sequence>MNLFEQITSIKDERVVAARELASAAGRERARKCLLEGEEILEWALAANVPIEQVFFHAKIGEHPLLTRLHAAQIPCYAVTDGILKKISDTAYLIPFLGVGNIAHILSEPTPLQDFVVLLNDVRDYGNLGTILRTARAFGIHDILTTSPQADVWYKKVVEASRGKVFDIRLQRFPSPEAACAELHRQGFQIVATSPRAPTLQSVARLQPKPIALVVGNETEGVCDAVFSQADLVVQIPMSGQVESLNVGVATGISVYELKLKLVMAMLTNYIRSTLGRDVNVAGKLIQQALDARLRSVSAFNSAQVIFLMVLKCDQTMSIEHVGKDMAMFGDELQALLDPLRTEGLIHEESGLLRLTEKGELLLGQFWSIVESTEDELLQGFSADERQQFRDFLRRLHANCIRVMTPQA</sequence>
<dbReference type="STRING" id="1499966.U14_03497"/>
<dbReference type="InterPro" id="IPR029026">
    <property type="entry name" value="tRNA_m1G_MTases_N"/>
</dbReference>
<comment type="similarity">
    <text evidence="1">Belongs to the class IV-like SAM-binding methyltransferase superfamily. RNA methyltransferase TrmH family.</text>
</comment>
<dbReference type="SUPFAM" id="SSF46785">
    <property type="entry name" value="Winged helix' DNA-binding domain"/>
    <property type="match status" value="1"/>
</dbReference>
<dbReference type="HOGENOM" id="CLU_021322_3_5_0"/>
<name>A0A081BPD0_9BACT</name>
<proteinExistence type="inferred from homology"/>
<dbReference type="Pfam" id="PF22435">
    <property type="entry name" value="MRM3-like_sub_bind"/>
    <property type="match status" value="1"/>
</dbReference>
<feature type="domain" description="MRM3-like substrate binding" evidence="5">
    <location>
        <begin position="14"/>
        <end position="90"/>
    </location>
</feature>
<dbReference type="InterPro" id="IPR029064">
    <property type="entry name" value="Ribosomal_eL30-like_sf"/>
</dbReference>
<gene>
    <name evidence="6" type="ORF">U14_03497</name>
</gene>
<dbReference type="GO" id="GO:0032259">
    <property type="term" value="P:methylation"/>
    <property type="evidence" value="ECO:0007669"/>
    <property type="project" value="UniProtKB-KW"/>
</dbReference>
<organism evidence="6">
    <name type="scientific">Candidatus Moduliflexus flocculans</name>
    <dbReference type="NCBI Taxonomy" id="1499966"/>
    <lineage>
        <taxon>Bacteria</taxon>
        <taxon>Candidatus Moduliflexota</taxon>
        <taxon>Candidatus Moduliflexia</taxon>
        <taxon>Candidatus Moduliflexales</taxon>
        <taxon>Candidatus Moduliflexaceae</taxon>
    </lineage>
</organism>
<dbReference type="InterPro" id="IPR029028">
    <property type="entry name" value="Alpha/beta_knot_MTases"/>
</dbReference>
<dbReference type="EMBL" id="DF820458">
    <property type="protein sequence ID" value="GAK52246.1"/>
    <property type="molecule type" value="Genomic_DNA"/>
</dbReference>
<evidence type="ECO:0000313" key="6">
    <source>
        <dbReference type="EMBL" id="GAK52246.1"/>
    </source>
</evidence>
<dbReference type="GO" id="GO:0008173">
    <property type="term" value="F:RNA methyltransferase activity"/>
    <property type="evidence" value="ECO:0007669"/>
    <property type="project" value="InterPro"/>
</dbReference>
<protein>
    <submittedName>
        <fullName evidence="6">Uncharacterized protein</fullName>
    </submittedName>
</protein>
<dbReference type="PANTHER" id="PTHR43191:SF2">
    <property type="entry name" value="RRNA METHYLTRANSFERASE 3, MITOCHONDRIAL"/>
    <property type="match status" value="1"/>
</dbReference>
<keyword evidence="2" id="KW-0489">Methyltransferase</keyword>
<dbReference type="GO" id="GO:0006396">
    <property type="term" value="P:RNA processing"/>
    <property type="evidence" value="ECO:0007669"/>
    <property type="project" value="InterPro"/>
</dbReference>
<dbReference type="InterPro" id="IPR036388">
    <property type="entry name" value="WH-like_DNA-bd_sf"/>
</dbReference>
<dbReference type="Gene3D" id="3.40.1280.10">
    <property type="match status" value="1"/>
</dbReference>
<evidence type="ECO:0000256" key="1">
    <source>
        <dbReference type="ARBA" id="ARBA00007228"/>
    </source>
</evidence>
<evidence type="ECO:0000256" key="2">
    <source>
        <dbReference type="ARBA" id="ARBA00022603"/>
    </source>
</evidence>
<accession>A0A081BPD0</accession>
<dbReference type="Gene3D" id="1.10.10.10">
    <property type="entry name" value="Winged helix-like DNA-binding domain superfamily/Winged helix DNA-binding domain"/>
    <property type="match status" value="1"/>
</dbReference>
<dbReference type="InterPro" id="IPR036390">
    <property type="entry name" value="WH_DNA-bd_sf"/>
</dbReference>
<dbReference type="PANTHER" id="PTHR43191">
    <property type="entry name" value="RRNA METHYLTRANSFERASE 3"/>
    <property type="match status" value="1"/>
</dbReference>
<evidence type="ECO:0000256" key="3">
    <source>
        <dbReference type="ARBA" id="ARBA00022679"/>
    </source>
</evidence>
<keyword evidence="3" id="KW-0808">Transferase</keyword>
<keyword evidence="7" id="KW-1185">Reference proteome</keyword>
<reference evidence="6" key="1">
    <citation type="journal article" date="2015" name="PeerJ">
        <title>First genomic representation of candidate bacterial phylum KSB3 points to enhanced environmental sensing as a trigger of wastewater bulking.</title>
        <authorList>
            <person name="Sekiguchi Y."/>
            <person name="Ohashi A."/>
            <person name="Parks D.H."/>
            <person name="Yamauchi T."/>
            <person name="Tyson G.W."/>
            <person name="Hugenholtz P."/>
        </authorList>
    </citation>
    <scope>NUCLEOTIDE SEQUENCE [LARGE SCALE GENOMIC DNA]</scope>
</reference>
<dbReference type="SUPFAM" id="SSF75217">
    <property type="entry name" value="alpha/beta knot"/>
    <property type="match status" value="1"/>
</dbReference>
<dbReference type="InterPro" id="IPR051259">
    <property type="entry name" value="rRNA_Methyltransferase"/>
</dbReference>
<dbReference type="InterPro" id="IPR053888">
    <property type="entry name" value="MRM3-like_sub_bind"/>
</dbReference>
<dbReference type="AlphaFoldDB" id="A0A081BPD0"/>